<reference evidence="2 3" key="1">
    <citation type="journal article" date="2003" name="Int. J. Syst. Evol. Microbiol.">
        <title>Virgibacillus carmonensis sp. nov., Virgibacillus necropolis sp. nov. and Virgibacillus picturae sp. nov., three novel species isolated from deteriorated mural paintings, transfer of the species of the genus salibacillus to Virgibacillus, as Virgibacillus marismortui comb. nov. and Virgibacillus salexigens comb. nov., and emended description of the genus Virgibacillus.</title>
        <authorList>
            <person name="Heyrman J."/>
            <person name="Logan N.A."/>
            <person name="Busse H.J."/>
            <person name="Balcaen A."/>
            <person name="Lebbe L."/>
            <person name="Rodriguez-Diaz M."/>
            <person name="Swings J."/>
            <person name="De Vos P."/>
        </authorList>
    </citation>
    <scope>NUCLEOTIDE SEQUENCE [LARGE SCALE GENOMIC DNA]</scope>
    <source>
        <strain evidence="2 3">LMG 19488</strain>
    </source>
</reference>
<dbReference type="AlphaFoldDB" id="A0A221MF98"/>
<organism evidence="2 3">
    <name type="scientific">Virgibacillus necropolis</name>
    <dbReference type="NCBI Taxonomy" id="163877"/>
    <lineage>
        <taxon>Bacteria</taxon>
        <taxon>Bacillati</taxon>
        <taxon>Bacillota</taxon>
        <taxon>Bacilli</taxon>
        <taxon>Bacillales</taxon>
        <taxon>Bacillaceae</taxon>
        <taxon>Virgibacillus</taxon>
    </lineage>
</organism>
<keyword evidence="1" id="KW-0472">Membrane</keyword>
<dbReference type="RefSeq" id="WP_089533315.1">
    <property type="nucleotide sequence ID" value="NZ_CP022437.1"/>
</dbReference>
<dbReference type="EMBL" id="CP022437">
    <property type="protein sequence ID" value="ASN06317.1"/>
    <property type="molecule type" value="Genomic_DNA"/>
</dbReference>
<evidence type="ECO:0000313" key="2">
    <source>
        <dbReference type="EMBL" id="ASN06317.1"/>
    </source>
</evidence>
<evidence type="ECO:0000313" key="3">
    <source>
        <dbReference type="Proteomes" id="UP000204391"/>
    </source>
</evidence>
<dbReference type="Proteomes" id="UP000204391">
    <property type="component" value="Chromosome"/>
</dbReference>
<name>A0A221MF98_9BACI</name>
<feature type="transmembrane region" description="Helical" evidence="1">
    <location>
        <begin position="169"/>
        <end position="198"/>
    </location>
</feature>
<dbReference type="KEGG" id="vne:CFK40_15460"/>
<sequence length="305" mass="35227">MLMIVILALLILSIVKEKTSITSLFFVPFSLLLANLALVLFFHGEVNWLLFFGMFKVFLFPIAFVIVLIYFYIFNFFPYTAIKYVLYFVLLYSNLIVVIQLANITKTNVLLSPELFSLLLYIGLPISIIFHKIKNVKILKLIKLLLYLTCLIPLVPVLIFIAVTTNFLLIGLLSIITCTVSFLLLEVVIPKAISIKWIKEKRFKERENKMAKPVFIRKPIMTSLFFIVILFISLITVPSFLVRGGYYFQSMVSNSHYQEISYIWDGKEIDTEGILVSKEGDTYFISTNEQKLLIIQTKEIRLVSK</sequence>
<feature type="transmembrane region" description="Helical" evidence="1">
    <location>
        <begin position="21"/>
        <end position="42"/>
    </location>
</feature>
<keyword evidence="3" id="KW-1185">Reference proteome</keyword>
<feature type="transmembrane region" description="Helical" evidence="1">
    <location>
        <begin position="219"/>
        <end position="241"/>
    </location>
</feature>
<proteinExistence type="predicted"/>
<keyword evidence="1" id="KW-0812">Transmembrane</keyword>
<protein>
    <submittedName>
        <fullName evidence="2">Uncharacterized protein</fullName>
    </submittedName>
</protein>
<feature type="transmembrane region" description="Helical" evidence="1">
    <location>
        <begin position="84"/>
        <end position="103"/>
    </location>
</feature>
<accession>A0A221MF98</accession>
<feature type="transmembrane region" description="Helical" evidence="1">
    <location>
        <begin position="115"/>
        <end position="133"/>
    </location>
</feature>
<evidence type="ECO:0000256" key="1">
    <source>
        <dbReference type="SAM" id="Phobius"/>
    </source>
</evidence>
<feature type="transmembrane region" description="Helical" evidence="1">
    <location>
        <begin position="145"/>
        <end position="163"/>
    </location>
</feature>
<gene>
    <name evidence="2" type="ORF">CFK40_15460</name>
</gene>
<feature type="transmembrane region" description="Helical" evidence="1">
    <location>
        <begin position="48"/>
        <end position="72"/>
    </location>
</feature>
<keyword evidence="1" id="KW-1133">Transmembrane helix</keyword>